<dbReference type="CDD" id="cd21631">
    <property type="entry name" value="RHH_CopG_NikR-like"/>
    <property type="match status" value="1"/>
</dbReference>
<reference evidence="2 3" key="1">
    <citation type="submission" date="2014-08" db="EMBL/GenBank/DDBJ databases">
        <authorList>
            <person name="Chen Y.-H."/>
        </authorList>
    </citation>
    <scope>NUCLEOTIDE SEQUENCE [LARGE SCALE GENOMIC DNA]</scope>
</reference>
<gene>
    <name evidence="2" type="ORF">NGAL_HAMBI1145_00800</name>
</gene>
<dbReference type="AlphaFoldDB" id="A0A0T7F8Q4"/>
<dbReference type="Pfam" id="PF01402">
    <property type="entry name" value="RHH_1"/>
    <property type="match status" value="1"/>
</dbReference>
<dbReference type="RefSeq" id="WP_046607262.1">
    <property type="nucleotide sequence ID" value="NZ_CCRH01000001.1"/>
</dbReference>
<dbReference type="OrthoDB" id="9806368at2"/>
<dbReference type="InterPro" id="IPR002145">
    <property type="entry name" value="CopG"/>
</dbReference>
<dbReference type="EMBL" id="CCRH01000001">
    <property type="protein sequence ID" value="CDZ31319.1"/>
    <property type="molecule type" value="Genomic_DNA"/>
</dbReference>
<accession>A0A0T7F8Q4</accession>
<name>A0A0T7F8Q4_NEOGA</name>
<dbReference type="Gene3D" id="1.10.1220.10">
    <property type="entry name" value="Met repressor-like"/>
    <property type="match status" value="1"/>
</dbReference>
<dbReference type="InterPro" id="IPR013321">
    <property type="entry name" value="Arc_rbn_hlx_hlx"/>
</dbReference>
<dbReference type="Proteomes" id="UP000046176">
    <property type="component" value="Unassembled WGS sequence"/>
</dbReference>
<evidence type="ECO:0000259" key="1">
    <source>
        <dbReference type="Pfam" id="PF01402"/>
    </source>
</evidence>
<dbReference type="GO" id="GO:0006355">
    <property type="term" value="P:regulation of DNA-templated transcription"/>
    <property type="evidence" value="ECO:0007669"/>
    <property type="project" value="InterPro"/>
</dbReference>
<organism evidence="2 3">
    <name type="scientific">Neorhizobium galegae bv. officinalis</name>
    <dbReference type="NCBI Taxonomy" id="323656"/>
    <lineage>
        <taxon>Bacteria</taxon>
        <taxon>Pseudomonadati</taxon>
        <taxon>Pseudomonadota</taxon>
        <taxon>Alphaproteobacteria</taxon>
        <taxon>Hyphomicrobiales</taxon>
        <taxon>Rhizobiaceae</taxon>
        <taxon>Rhizobium/Agrobacterium group</taxon>
        <taxon>Neorhizobium</taxon>
    </lineage>
</organism>
<evidence type="ECO:0000313" key="3">
    <source>
        <dbReference type="Proteomes" id="UP000046176"/>
    </source>
</evidence>
<proteinExistence type="predicted"/>
<evidence type="ECO:0000313" key="2">
    <source>
        <dbReference type="EMBL" id="CDZ31319.1"/>
    </source>
</evidence>
<protein>
    <recommendedName>
        <fullName evidence="1">Ribbon-helix-helix protein CopG domain-containing protein</fullName>
    </recommendedName>
</protein>
<feature type="domain" description="Ribbon-helix-helix protein CopG" evidence="1">
    <location>
        <begin position="5"/>
        <end position="39"/>
    </location>
</feature>
<sequence>MQTVVELPDAEVEALDRLAQKENISRSVLIERAVHDFLQKSDKQKRAEAFGLWGNRIVDGLDFQQKVRDEW</sequence>